<organism evidence="1 2">
    <name type="scientific">Takifugu rubripes</name>
    <name type="common">Japanese pufferfish</name>
    <name type="synonym">Fugu rubripes</name>
    <dbReference type="NCBI Taxonomy" id="31033"/>
    <lineage>
        <taxon>Eukaryota</taxon>
        <taxon>Metazoa</taxon>
        <taxon>Chordata</taxon>
        <taxon>Craniata</taxon>
        <taxon>Vertebrata</taxon>
        <taxon>Euteleostomi</taxon>
        <taxon>Actinopterygii</taxon>
        <taxon>Neopterygii</taxon>
        <taxon>Teleostei</taxon>
        <taxon>Neoteleostei</taxon>
        <taxon>Acanthomorphata</taxon>
        <taxon>Eupercaria</taxon>
        <taxon>Tetraodontiformes</taxon>
        <taxon>Tetradontoidea</taxon>
        <taxon>Tetraodontidae</taxon>
        <taxon>Takifugu</taxon>
    </lineage>
</organism>
<name>A0A674P013_TAKRU</name>
<evidence type="ECO:0000313" key="2">
    <source>
        <dbReference type="Proteomes" id="UP000005226"/>
    </source>
</evidence>
<reference evidence="1" key="2">
    <citation type="submission" date="2025-08" db="UniProtKB">
        <authorList>
            <consortium name="Ensembl"/>
        </authorList>
    </citation>
    <scope>IDENTIFICATION</scope>
</reference>
<reference evidence="1 2" key="1">
    <citation type="journal article" date="2011" name="Genome Biol. Evol.">
        <title>Integration of the genetic map and genome assembly of fugu facilitates insights into distinct features of genome evolution in teleosts and mammals.</title>
        <authorList>
            <person name="Kai W."/>
            <person name="Kikuchi K."/>
            <person name="Tohari S."/>
            <person name="Chew A.K."/>
            <person name="Tay A."/>
            <person name="Fujiwara A."/>
            <person name="Hosoya S."/>
            <person name="Suetake H."/>
            <person name="Naruse K."/>
            <person name="Brenner S."/>
            <person name="Suzuki Y."/>
            <person name="Venkatesh B."/>
        </authorList>
    </citation>
    <scope>NUCLEOTIDE SEQUENCE [LARGE SCALE GENOMIC DNA]</scope>
</reference>
<accession>A0A674P013</accession>
<dbReference type="Proteomes" id="UP000005226">
    <property type="component" value="Chromosome 14"/>
</dbReference>
<protein>
    <submittedName>
        <fullName evidence="1">Uncharacterized protein</fullName>
    </submittedName>
</protein>
<dbReference type="Ensembl" id="ENSTRUT00000088441.1">
    <property type="protein sequence ID" value="ENSTRUP00000079178.1"/>
    <property type="gene ID" value="ENSTRUG00000030302.1"/>
</dbReference>
<evidence type="ECO:0000313" key="1">
    <source>
        <dbReference type="Ensembl" id="ENSTRUP00000079178.1"/>
    </source>
</evidence>
<sequence>VMQDVSHTLLSCGVSHKFPSVCLHAPFVVYCCMWHCCGMKMFLFWRVSHALFSKQVVSAKISLGCFNFLVIRLFCRLIQVVSAFRKVSLCTVLFLGGCGSLLITDASHLHPHKVRKIPSAGNQSSPAAVRDAFGHTFSLHPLQNYKMASAASHNNIDLSLRCQVTHASGVAALGCGRSKSPRLLALASVDVRLPH</sequence>
<proteinExistence type="predicted"/>
<reference evidence="1" key="3">
    <citation type="submission" date="2025-09" db="UniProtKB">
        <authorList>
            <consortium name="Ensembl"/>
        </authorList>
    </citation>
    <scope>IDENTIFICATION</scope>
</reference>
<keyword evidence="2" id="KW-1185">Reference proteome</keyword>
<dbReference type="InParanoid" id="A0A674P013"/>
<dbReference type="AlphaFoldDB" id="A0A674P013"/>